<reference evidence="3 4" key="1">
    <citation type="submission" date="2019-04" db="EMBL/GenBank/DDBJ databases">
        <title>Thalassotalea guangxiensis sp. nov., isolated from sediment of the coastal wetland.</title>
        <authorList>
            <person name="Zheng S."/>
            <person name="Zhang D."/>
        </authorList>
    </citation>
    <scope>NUCLEOTIDE SEQUENCE [LARGE SCALE GENOMIC DNA]</scope>
    <source>
        <strain evidence="3 4">ZS-4</strain>
    </source>
</reference>
<sequence>MANQHFLNTDIKVPPAIQARVSRRQFLKSAALASAAASAPVSLAFAADGKPSPDLKKEPWQTLNSVLEHLLPISDKGPGAKELKILDYFVNVLEHQPIDKEEKTFIENGVGWLNGYTQQTHKQDFVGLGFDDKEKSLRTIAKSRAGENWINTLLTYLIEGMLAPAVYGGNPEGLGWKWLNHQAGFPMPDKGKRYYELPAYARIDVVEAEDSSEVADDNKTASVTGRKLKSKNPVQKKGMA</sequence>
<dbReference type="AlphaFoldDB" id="A0A4U1B794"/>
<evidence type="ECO:0000256" key="1">
    <source>
        <dbReference type="SAM" id="MobiDB-lite"/>
    </source>
</evidence>
<dbReference type="EMBL" id="SWDB01000009">
    <property type="protein sequence ID" value="TKB46343.1"/>
    <property type="molecule type" value="Genomic_DNA"/>
</dbReference>
<organism evidence="3 4">
    <name type="scientific">Thalassotalea mangrovi</name>
    <dbReference type="NCBI Taxonomy" id="2572245"/>
    <lineage>
        <taxon>Bacteria</taxon>
        <taxon>Pseudomonadati</taxon>
        <taxon>Pseudomonadota</taxon>
        <taxon>Gammaproteobacteria</taxon>
        <taxon>Alteromonadales</taxon>
        <taxon>Colwelliaceae</taxon>
        <taxon>Thalassotalea</taxon>
    </lineage>
</organism>
<feature type="region of interest" description="Disordered" evidence="1">
    <location>
        <begin position="211"/>
        <end position="240"/>
    </location>
</feature>
<gene>
    <name evidence="3" type="ORF">E8M12_04625</name>
</gene>
<comment type="caution">
    <text evidence="3">The sequence shown here is derived from an EMBL/GenBank/DDBJ whole genome shotgun (WGS) entry which is preliminary data.</text>
</comment>
<accession>A0A4U1B794</accession>
<proteinExistence type="predicted"/>
<keyword evidence="2" id="KW-0732">Signal</keyword>
<dbReference type="PROSITE" id="PS51318">
    <property type="entry name" value="TAT"/>
    <property type="match status" value="1"/>
</dbReference>
<dbReference type="OrthoDB" id="6259504at2"/>
<evidence type="ECO:0000256" key="2">
    <source>
        <dbReference type="SAM" id="SignalP"/>
    </source>
</evidence>
<name>A0A4U1B794_9GAMM</name>
<dbReference type="InterPro" id="IPR006311">
    <property type="entry name" value="TAT_signal"/>
</dbReference>
<protein>
    <submittedName>
        <fullName evidence="3">Gluconate 2-dehydrogenase subunit 3 family protein</fullName>
    </submittedName>
</protein>
<dbReference type="RefSeq" id="WP_136734919.1">
    <property type="nucleotide sequence ID" value="NZ_SWDB01000009.1"/>
</dbReference>
<feature type="signal peptide" evidence="2">
    <location>
        <begin position="1"/>
        <end position="46"/>
    </location>
</feature>
<feature type="chain" id="PRO_5020313915" evidence="2">
    <location>
        <begin position="47"/>
        <end position="240"/>
    </location>
</feature>
<dbReference type="InterPro" id="IPR027056">
    <property type="entry name" value="Gluconate_2DH_su3"/>
</dbReference>
<evidence type="ECO:0000313" key="3">
    <source>
        <dbReference type="EMBL" id="TKB46343.1"/>
    </source>
</evidence>
<keyword evidence="4" id="KW-1185">Reference proteome</keyword>
<dbReference type="Proteomes" id="UP000307999">
    <property type="component" value="Unassembled WGS sequence"/>
</dbReference>
<dbReference type="Pfam" id="PF13618">
    <property type="entry name" value="Gluconate_2-dh3"/>
    <property type="match status" value="1"/>
</dbReference>
<evidence type="ECO:0000313" key="4">
    <source>
        <dbReference type="Proteomes" id="UP000307999"/>
    </source>
</evidence>